<name>A0A6V3J0F5_9EUKA</name>
<evidence type="ECO:0000256" key="1">
    <source>
        <dbReference type="SAM" id="MobiDB-lite"/>
    </source>
</evidence>
<evidence type="ECO:0000313" key="2">
    <source>
        <dbReference type="EMBL" id="CAE0646783.1"/>
    </source>
</evidence>
<sequence>MEQPSGGRLAKFHSLLQVALGAREHKELRTPPPQSYLVPEENVTSLRLSPAEAFGATKARGFFEEKREFSIPHRHHPQPKTSCELQKRAETMMARRKQKRKAERRAKRLRCPSERRPDRQKRRRVHDGEQPEKVKRKSTVIIKMLLSAPPRVSLISENVFAAMERDDRTRAGRLDGSEGYPWYRPAATTTKPARSRKGAYSSSVGRLPSPLALPLPLPRTHTRVPFQPTVHAA</sequence>
<dbReference type="AlphaFoldDB" id="A0A6V3J0F5"/>
<accession>A0A6V3J0F5</accession>
<feature type="region of interest" description="Disordered" evidence="1">
    <location>
        <begin position="171"/>
        <end position="233"/>
    </location>
</feature>
<organism evidence="3">
    <name type="scientific">Lotharella globosa</name>
    <dbReference type="NCBI Taxonomy" id="91324"/>
    <lineage>
        <taxon>Eukaryota</taxon>
        <taxon>Sar</taxon>
        <taxon>Rhizaria</taxon>
        <taxon>Cercozoa</taxon>
        <taxon>Chlorarachniophyceae</taxon>
        <taxon>Lotharella</taxon>
    </lineage>
</organism>
<feature type="compositionally biased region" description="Basic residues" evidence="1">
    <location>
        <begin position="94"/>
        <end position="110"/>
    </location>
</feature>
<dbReference type="EMBL" id="HBIV01003006">
    <property type="protein sequence ID" value="CAE0646785.1"/>
    <property type="molecule type" value="Transcribed_RNA"/>
</dbReference>
<protein>
    <submittedName>
        <fullName evidence="3">Uncharacterized protein</fullName>
    </submittedName>
</protein>
<evidence type="ECO:0000313" key="3">
    <source>
        <dbReference type="EMBL" id="CAE0646785.1"/>
    </source>
</evidence>
<dbReference type="EMBL" id="HBIV01003005">
    <property type="protein sequence ID" value="CAE0646783.1"/>
    <property type="molecule type" value="Transcribed_RNA"/>
</dbReference>
<feature type="region of interest" description="Disordered" evidence="1">
    <location>
        <begin position="68"/>
        <end position="135"/>
    </location>
</feature>
<reference evidence="3" key="1">
    <citation type="submission" date="2021-01" db="EMBL/GenBank/DDBJ databases">
        <authorList>
            <person name="Corre E."/>
            <person name="Pelletier E."/>
            <person name="Niang G."/>
            <person name="Scheremetjew M."/>
            <person name="Finn R."/>
            <person name="Kale V."/>
            <person name="Holt S."/>
            <person name="Cochrane G."/>
            <person name="Meng A."/>
            <person name="Brown T."/>
            <person name="Cohen L."/>
        </authorList>
    </citation>
    <scope>NUCLEOTIDE SEQUENCE</scope>
    <source>
        <strain evidence="3">CCCM811</strain>
    </source>
</reference>
<gene>
    <name evidence="2" type="ORF">LGLO00237_LOCUS2047</name>
    <name evidence="3" type="ORF">LGLO00237_LOCUS2048</name>
</gene>
<proteinExistence type="predicted"/>